<evidence type="ECO:0000256" key="5">
    <source>
        <dbReference type="ARBA" id="ARBA00022840"/>
    </source>
</evidence>
<keyword evidence="6" id="KW-0479">Metal-binding</keyword>
<feature type="binding site" evidence="6">
    <location>
        <begin position="282"/>
        <end position="284"/>
    </location>
    <ligand>
        <name>ATP</name>
        <dbReference type="ChEBI" id="CHEBI:30616"/>
    </ligand>
</feature>
<dbReference type="STRING" id="471856.Jden_0642"/>
<comment type="cofactor">
    <cofactor evidence="6">
        <name>Mg(2+)</name>
        <dbReference type="ChEBI" id="CHEBI:18420"/>
    </cofactor>
    <cofactor evidence="6">
        <name>Mn(2+)</name>
        <dbReference type="ChEBI" id="CHEBI:29035"/>
    </cofactor>
    <text evidence="6">Mg(2+). Can also accept Mn(2+).</text>
</comment>
<dbReference type="OrthoDB" id="9802453at2"/>
<feature type="binding site" evidence="6">
    <location>
        <begin position="331"/>
        <end position="335"/>
    </location>
    <ligand>
        <name>ATP</name>
        <dbReference type="ChEBI" id="CHEBI:30616"/>
    </ligand>
</feature>
<dbReference type="GO" id="GO:0006085">
    <property type="term" value="P:acetyl-CoA biosynthetic process"/>
    <property type="evidence" value="ECO:0007669"/>
    <property type="project" value="UniProtKB-UniRule"/>
</dbReference>
<comment type="function">
    <text evidence="6">Catalyzes the formation of acetyl phosphate from acetate and ATP. Can also catalyze the reverse reaction.</text>
</comment>
<dbReference type="InterPro" id="IPR043129">
    <property type="entry name" value="ATPase_NBD"/>
</dbReference>
<dbReference type="Pfam" id="PF00871">
    <property type="entry name" value="Acetate_kinase"/>
    <property type="match status" value="1"/>
</dbReference>
<dbReference type="InterPro" id="IPR000890">
    <property type="entry name" value="Aliphatic_acid_kin_short-chain"/>
</dbReference>
<sequence>MSHATVLVINAGSSTIKYQLVDPTSGEAIAGGLVERIGESNGLVEHRYHGEEHSEELPITDHGHGLREVLRLFDTHGPRLADAHIVAVGHRVVQGGSVFPHPTVVDDDVVEKIRDLIPLAPLHNPGSVRGIEVARELFSDIPHVVVFDTSFFQTMPASAYTYALPKDLAAEHSIRRYGFHGTSHQYVSEQAALLLGRDLTSFNQIVAHLGSGASISAIAGGTAVDTSMGLTPLEGLVMGTRTGDMDPAIVLHLQRAAGLSIDEVNTLLNKESGLKGLCGNNDFREVLAMIEAGNQDAALAFDVYVHRLVKYIGSYMAVLGGLPEVITFTAGVGENNALIRERVADALAGFGVRIDKEANAVRSKEARIVSTPDSTVAVAVIPTNEELAIARQTLALVEA</sequence>
<dbReference type="EMBL" id="CP001706">
    <property type="protein sequence ID" value="ACV08306.1"/>
    <property type="molecule type" value="Genomic_DNA"/>
</dbReference>
<dbReference type="Proteomes" id="UP000000628">
    <property type="component" value="Chromosome"/>
</dbReference>
<dbReference type="GO" id="GO:0005737">
    <property type="term" value="C:cytoplasm"/>
    <property type="evidence" value="ECO:0007669"/>
    <property type="project" value="UniProtKB-SubCell"/>
</dbReference>
<evidence type="ECO:0000313" key="9">
    <source>
        <dbReference type="Proteomes" id="UP000000628"/>
    </source>
</evidence>
<dbReference type="PRINTS" id="PR00471">
    <property type="entry name" value="ACETATEKNASE"/>
</dbReference>
<keyword evidence="4 6" id="KW-0418">Kinase</keyword>
<keyword evidence="2 6" id="KW-0808">Transferase</keyword>
<dbReference type="GO" id="GO:0005524">
    <property type="term" value="F:ATP binding"/>
    <property type="evidence" value="ECO:0007669"/>
    <property type="project" value="UniProtKB-KW"/>
</dbReference>
<feature type="binding site" evidence="6">
    <location>
        <begin position="208"/>
        <end position="212"/>
    </location>
    <ligand>
        <name>ATP</name>
        <dbReference type="ChEBI" id="CHEBI:30616"/>
    </ligand>
</feature>
<dbReference type="HAMAP" id="MF_00020">
    <property type="entry name" value="Acetate_kinase"/>
    <property type="match status" value="1"/>
</dbReference>
<evidence type="ECO:0000256" key="7">
    <source>
        <dbReference type="RuleBase" id="RU003835"/>
    </source>
</evidence>
<feature type="site" description="Transition state stabilizer" evidence="6">
    <location>
        <position position="180"/>
    </location>
</feature>
<comment type="catalytic activity">
    <reaction evidence="6">
        <text>acetate + ATP = acetyl phosphate + ADP</text>
        <dbReference type="Rhea" id="RHEA:11352"/>
        <dbReference type="ChEBI" id="CHEBI:22191"/>
        <dbReference type="ChEBI" id="CHEBI:30089"/>
        <dbReference type="ChEBI" id="CHEBI:30616"/>
        <dbReference type="ChEBI" id="CHEBI:456216"/>
        <dbReference type="EC" id="2.7.2.1"/>
    </reaction>
</comment>
<dbReference type="PIRSF" id="PIRSF000722">
    <property type="entry name" value="Acetate_prop_kin"/>
    <property type="match status" value="1"/>
</dbReference>
<evidence type="ECO:0000256" key="4">
    <source>
        <dbReference type="ARBA" id="ARBA00022777"/>
    </source>
</evidence>
<dbReference type="InterPro" id="IPR023865">
    <property type="entry name" value="Aliphatic_acid_kinase_CS"/>
</dbReference>
<dbReference type="NCBIfam" id="TIGR00016">
    <property type="entry name" value="ackA"/>
    <property type="match status" value="1"/>
</dbReference>
<evidence type="ECO:0000256" key="6">
    <source>
        <dbReference type="HAMAP-Rule" id="MF_00020"/>
    </source>
</evidence>
<comment type="subunit">
    <text evidence="6">Homodimer.</text>
</comment>
<dbReference type="GO" id="GO:0000287">
    <property type="term" value="F:magnesium ion binding"/>
    <property type="evidence" value="ECO:0007669"/>
    <property type="project" value="UniProtKB-UniRule"/>
</dbReference>
<keyword evidence="6" id="KW-0460">Magnesium</keyword>
<dbReference type="EC" id="2.7.2.1" evidence="6"/>
<keyword evidence="5 6" id="KW-0067">ATP-binding</keyword>
<dbReference type="HOGENOM" id="CLU_020352_0_1_11"/>
<feature type="binding site" evidence="6">
    <location>
        <position position="91"/>
    </location>
    <ligand>
        <name>substrate</name>
    </ligand>
</feature>
<dbReference type="PROSITE" id="PS01076">
    <property type="entry name" value="ACETATE_KINASE_2"/>
    <property type="match status" value="1"/>
</dbReference>
<keyword evidence="6" id="KW-0963">Cytoplasm</keyword>
<dbReference type="GO" id="GO:0006083">
    <property type="term" value="P:acetate metabolic process"/>
    <property type="evidence" value="ECO:0007669"/>
    <property type="project" value="TreeGrafter"/>
</dbReference>
<organism evidence="8 9">
    <name type="scientific">Jonesia denitrificans (strain ATCC 14870 / DSM 20603 / BCRC 15368 / CIP 55.134 / JCM 11481 / NBRC 15587 / NCTC 10816 / Prevot 55134)</name>
    <name type="common">Listeria denitrificans</name>
    <dbReference type="NCBI Taxonomy" id="471856"/>
    <lineage>
        <taxon>Bacteria</taxon>
        <taxon>Bacillati</taxon>
        <taxon>Actinomycetota</taxon>
        <taxon>Actinomycetes</taxon>
        <taxon>Micrococcales</taxon>
        <taxon>Jonesiaceae</taxon>
        <taxon>Jonesia</taxon>
    </lineage>
</organism>
<dbReference type="SUPFAM" id="SSF53067">
    <property type="entry name" value="Actin-like ATPase domain"/>
    <property type="match status" value="2"/>
</dbReference>
<dbReference type="InterPro" id="IPR004372">
    <property type="entry name" value="Ac/propionate_kinase"/>
</dbReference>
<comment type="subcellular location">
    <subcellularLocation>
        <location evidence="6">Cytoplasm</location>
    </subcellularLocation>
</comment>
<evidence type="ECO:0000256" key="3">
    <source>
        <dbReference type="ARBA" id="ARBA00022741"/>
    </source>
</evidence>
<dbReference type="PANTHER" id="PTHR21060:SF15">
    <property type="entry name" value="ACETATE KINASE-RELATED"/>
    <property type="match status" value="1"/>
</dbReference>
<reference evidence="8 9" key="1">
    <citation type="journal article" date="2009" name="Stand. Genomic Sci.">
        <title>Complete genome sequence of Jonesia denitrificans type strain (Prevot 55134).</title>
        <authorList>
            <person name="Pukall R."/>
            <person name="Gehrich-Schroter G."/>
            <person name="Lapidus A."/>
            <person name="Nolan M."/>
            <person name="Glavina Del Rio T."/>
            <person name="Lucas S."/>
            <person name="Chen F."/>
            <person name="Tice H."/>
            <person name="Pitluck S."/>
            <person name="Cheng J.F."/>
            <person name="Copeland A."/>
            <person name="Saunders E."/>
            <person name="Brettin T."/>
            <person name="Detter J.C."/>
            <person name="Bruce D."/>
            <person name="Goodwin L."/>
            <person name="Pati A."/>
            <person name="Ivanova N."/>
            <person name="Mavromatis K."/>
            <person name="Ovchinnikova G."/>
            <person name="Chen A."/>
            <person name="Palaniappan K."/>
            <person name="Land M."/>
            <person name="Hauser L."/>
            <person name="Chang Y.J."/>
            <person name="Jeffries C.D."/>
            <person name="Chain P."/>
            <person name="Goker M."/>
            <person name="Bristow J."/>
            <person name="Eisen J.A."/>
            <person name="Markowitz V."/>
            <person name="Hugenholtz P."/>
            <person name="Kyrpides N.C."/>
            <person name="Klenk H.P."/>
            <person name="Han C."/>
        </authorList>
    </citation>
    <scope>NUCLEOTIDE SEQUENCE [LARGE SCALE GENOMIC DNA]</scope>
    <source>
        <strain evidence="9">ATCC 14870 / DSM 20603 / BCRC 15368 / CIP 55.134 / JCM 11481 / NBRC 15587 / NCTC 10816 / Prevot 55134</strain>
    </source>
</reference>
<accession>C7R191</accession>
<dbReference type="UniPathway" id="UPA00340">
    <property type="reaction ID" value="UER00458"/>
</dbReference>
<dbReference type="Gene3D" id="3.30.420.40">
    <property type="match status" value="2"/>
</dbReference>
<evidence type="ECO:0000256" key="2">
    <source>
        <dbReference type="ARBA" id="ARBA00022679"/>
    </source>
</evidence>
<dbReference type="KEGG" id="jde:Jden_0642"/>
<name>C7R191_JONDD</name>
<dbReference type="CDD" id="cd24010">
    <property type="entry name" value="ASKHA_NBD_AcK_PK"/>
    <property type="match status" value="1"/>
</dbReference>
<dbReference type="PROSITE" id="PS01075">
    <property type="entry name" value="ACETATE_KINASE_1"/>
    <property type="match status" value="1"/>
</dbReference>
<proteinExistence type="inferred from homology"/>
<feature type="active site" description="Proton donor/acceptor" evidence="6">
    <location>
        <position position="148"/>
    </location>
</feature>
<comment type="pathway">
    <text evidence="6">Metabolic intermediate biosynthesis; acetyl-CoA biosynthesis; acetyl-CoA from acetate: step 1/2.</text>
</comment>
<dbReference type="PANTHER" id="PTHR21060">
    <property type="entry name" value="ACETATE KINASE"/>
    <property type="match status" value="1"/>
</dbReference>
<dbReference type="eggNOG" id="COG0282">
    <property type="taxonomic scope" value="Bacteria"/>
</dbReference>
<comment type="similarity">
    <text evidence="1 6 7">Belongs to the acetokinase family.</text>
</comment>
<keyword evidence="9" id="KW-1185">Reference proteome</keyword>
<feature type="binding site" evidence="6">
    <location>
        <position position="10"/>
    </location>
    <ligand>
        <name>Mg(2+)</name>
        <dbReference type="ChEBI" id="CHEBI:18420"/>
    </ligand>
</feature>
<evidence type="ECO:0000313" key="8">
    <source>
        <dbReference type="EMBL" id="ACV08306.1"/>
    </source>
</evidence>
<feature type="binding site" evidence="6">
    <location>
        <position position="385"/>
    </location>
    <ligand>
        <name>Mg(2+)</name>
        <dbReference type="ChEBI" id="CHEBI:18420"/>
    </ligand>
</feature>
<protein>
    <recommendedName>
        <fullName evidence="6">Acetate kinase</fullName>
        <ecNumber evidence="6">2.7.2.1</ecNumber>
    </recommendedName>
    <alternativeName>
        <fullName evidence="6">Acetokinase</fullName>
    </alternativeName>
</protein>
<feature type="binding site" evidence="6">
    <location>
        <position position="17"/>
    </location>
    <ligand>
        <name>ATP</name>
        <dbReference type="ChEBI" id="CHEBI:30616"/>
    </ligand>
</feature>
<feature type="site" description="Transition state stabilizer" evidence="6">
    <location>
        <position position="241"/>
    </location>
</feature>
<dbReference type="AlphaFoldDB" id="C7R191"/>
<keyword evidence="3 6" id="KW-0547">Nucleotide-binding</keyword>
<dbReference type="GO" id="GO:0008776">
    <property type="term" value="F:acetate kinase activity"/>
    <property type="evidence" value="ECO:0007669"/>
    <property type="project" value="UniProtKB-UniRule"/>
</dbReference>
<gene>
    <name evidence="6" type="primary">ackA</name>
    <name evidence="8" type="ordered locus">Jden_0642</name>
</gene>
<evidence type="ECO:0000256" key="1">
    <source>
        <dbReference type="ARBA" id="ARBA00008748"/>
    </source>
</evidence>
<dbReference type="RefSeq" id="WP_015770934.1">
    <property type="nucleotide sequence ID" value="NC_013174.1"/>
</dbReference>